<sequence>MVYVIMPRPCLEQVIEHRYMQSFDFKTKFNNYRNDAVEEKERTISSLALKHAILLVRDLANDVLYMHL</sequence>
<proteinExistence type="predicted"/>
<name>A0A2H9T2E1_9ZZZZ</name>
<organism evidence="1">
    <name type="scientific">invertebrate metagenome</name>
    <dbReference type="NCBI Taxonomy" id="1711999"/>
    <lineage>
        <taxon>unclassified sequences</taxon>
        <taxon>metagenomes</taxon>
        <taxon>organismal metagenomes</taxon>
    </lineage>
</organism>
<dbReference type="AlphaFoldDB" id="A0A2H9T2E1"/>
<evidence type="ECO:0000313" key="1">
    <source>
        <dbReference type="EMBL" id="PJE77386.1"/>
    </source>
</evidence>
<dbReference type="EMBL" id="NSIT01000671">
    <property type="protein sequence ID" value="PJE77386.1"/>
    <property type="molecule type" value="Genomic_DNA"/>
</dbReference>
<protein>
    <submittedName>
        <fullName evidence="1">Uncharacterized protein</fullName>
    </submittedName>
</protein>
<comment type="caution">
    <text evidence="1">The sequence shown here is derived from an EMBL/GenBank/DDBJ whole genome shotgun (WGS) entry which is preliminary data.</text>
</comment>
<accession>A0A2H9T2E1</accession>
<reference evidence="1" key="1">
    <citation type="journal article" date="2017" name="Appl. Environ. Microbiol.">
        <title>Molecular characterization of an Endozoicomonas-like organism causing infection in king scallop Pecten maximus L.</title>
        <authorList>
            <person name="Cano I."/>
            <person name="van Aerle R."/>
            <person name="Ross S."/>
            <person name="Verner-Jeffreys D.W."/>
            <person name="Paley R.K."/>
            <person name="Rimmer G."/>
            <person name="Ryder D."/>
            <person name="Hooper P."/>
            <person name="Stone D."/>
            <person name="Feist S.W."/>
        </authorList>
    </citation>
    <scope>NUCLEOTIDE SEQUENCE</scope>
</reference>
<gene>
    <name evidence="1" type="ORF">CI610_03692</name>
</gene>